<dbReference type="Pfam" id="PF01790">
    <property type="entry name" value="LGT"/>
    <property type="match status" value="1"/>
</dbReference>
<organism evidence="8 9">
    <name type="scientific">Victivallis vadensis</name>
    <dbReference type="NCBI Taxonomy" id="172901"/>
    <lineage>
        <taxon>Bacteria</taxon>
        <taxon>Pseudomonadati</taxon>
        <taxon>Lentisphaerota</taxon>
        <taxon>Lentisphaeria</taxon>
        <taxon>Victivallales</taxon>
        <taxon>Victivallaceae</taxon>
        <taxon>Victivallis</taxon>
    </lineage>
</organism>
<dbReference type="Proteomes" id="UP000245959">
    <property type="component" value="Unassembled WGS sequence"/>
</dbReference>
<evidence type="ECO:0000256" key="7">
    <source>
        <dbReference type="HAMAP-Rule" id="MF_01147"/>
    </source>
</evidence>
<evidence type="ECO:0000256" key="4">
    <source>
        <dbReference type="ARBA" id="ARBA00022692"/>
    </source>
</evidence>
<comment type="function">
    <text evidence="7">Catalyzes the transfer of the diacylglyceryl group from phosphatidylglycerol to the sulfhydryl group of the N-terminal cysteine of a prolipoprotein, the first step in the formation of mature lipoproteins.</text>
</comment>
<evidence type="ECO:0000313" key="8">
    <source>
        <dbReference type="EMBL" id="PVY38114.1"/>
    </source>
</evidence>
<dbReference type="NCBIfam" id="TIGR00544">
    <property type="entry name" value="lgt"/>
    <property type="match status" value="1"/>
</dbReference>
<keyword evidence="3 7" id="KW-0808">Transferase</keyword>
<name>A0A2U1ANX7_9BACT</name>
<feature type="transmembrane region" description="Helical" evidence="7">
    <location>
        <begin position="195"/>
        <end position="211"/>
    </location>
</feature>
<feature type="transmembrane region" description="Helical" evidence="7">
    <location>
        <begin position="86"/>
        <end position="104"/>
    </location>
</feature>
<keyword evidence="5 7" id="KW-1133">Transmembrane helix</keyword>
<keyword evidence="9" id="KW-1185">Reference proteome</keyword>
<comment type="similarity">
    <text evidence="1 7">Belongs to the Lgt family.</text>
</comment>
<feature type="binding site" evidence="7">
    <location>
        <position position="130"/>
    </location>
    <ligand>
        <name>a 1,2-diacyl-sn-glycero-3-phospho-(1'-sn-glycerol)</name>
        <dbReference type="ChEBI" id="CHEBI:64716"/>
    </ligand>
</feature>
<gene>
    <name evidence="7" type="primary">lgt</name>
    <name evidence="8" type="ORF">C8D82_12814</name>
</gene>
<dbReference type="InterPro" id="IPR001640">
    <property type="entry name" value="Lgt"/>
</dbReference>
<dbReference type="GO" id="GO:0042158">
    <property type="term" value="P:lipoprotein biosynthetic process"/>
    <property type="evidence" value="ECO:0007669"/>
    <property type="project" value="UniProtKB-UniRule"/>
</dbReference>
<evidence type="ECO:0000256" key="1">
    <source>
        <dbReference type="ARBA" id="ARBA00007150"/>
    </source>
</evidence>
<dbReference type="EC" id="2.5.1.145" evidence="7"/>
<dbReference type="GO" id="GO:0008961">
    <property type="term" value="F:phosphatidylglycerol-prolipoprotein diacylglyceryl transferase activity"/>
    <property type="evidence" value="ECO:0007669"/>
    <property type="project" value="UniProtKB-UniRule"/>
</dbReference>
<dbReference type="PANTHER" id="PTHR30589:SF0">
    <property type="entry name" value="PHOSPHATIDYLGLYCEROL--PROLIPOPROTEIN DIACYLGLYCERYL TRANSFERASE"/>
    <property type="match status" value="1"/>
</dbReference>
<dbReference type="GO" id="GO:0005886">
    <property type="term" value="C:plasma membrane"/>
    <property type="evidence" value="ECO:0007669"/>
    <property type="project" value="UniProtKB-SubCell"/>
</dbReference>
<keyword evidence="8" id="KW-0449">Lipoprotein</keyword>
<protein>
    <recommendedName>
        <fullName evidence="7">Phosphatidylglycerol--prolipoprotein diacylglyceryl transferase</fullName>
        <ecNumber evidence="7">2.5.1.145</ecNumber>
    </recommendedName>
</protein>
<dbReference type="PANTHER" id="PTHR30589">
    <property type="entry name" value="PROLIPOPROTEIN DIACYLGLYCERYL TRANSFERASE"/>
    <property type="match status" value="1"/>
</dbReference>
<keyword evidence="6 7" id="KW-0472">Membrane</keyword>
<dbReference type="UniPathway" id="UPA00664"/>
<keyword evidence="2 7" id="KW-1003">Cell membrane</keyword>
<dbReference type="AlphaFoldDB" id="A0A2U1ANX7"/>
<comment type="catalytic activity">
    <reaction evidence="7">
        <text>L-cysteinyl-[prolipoprotein] + a 1,2-diacyl-sn-glycero-3-phospho-(1'-sn-glycerol) = an S-1,2-diacyl-sn-glyceryl-L-cysteinyl-[prolipoprotein] + sn-glycerol 1-phosphate + H(+)</text>
        <dbReference type="Rhea" id="RHEA:56712"/>
        <dbReference type="Rhea" id="RHEA-COMP:14679"/>
        <dbReference type="Rhea" id="RHEA-COMP:14680"/>
        <dbReference type="ChEBI" id="CHEBI:15378"/>
        <dbReference type="ChEBI" id="CHEBI:29950"/>
        <dbReference type="ChEBI" id="CHEBI:57685"/>
        <dbReference type="ChEBI" id="CHEBI:64716"/>
        <dbReference type="ChEBI" id="CHEBI:140658"/>
        <dbReference type="EC" id="2.5.1.145"/>
    </reaction>
</comment>
<sequence length="261" mass="28947">MHPILLQFGSVTIRSYGLMAAVGFLLGCLMIGVNRKYAKMSSDQASTSLFVAMIAGIVGARIFYVVQFFDKYRDHLWRIVRIDQGGLVFYGGFILAILALIVYCRMQKLDLVRVLDVYTPAIAIAHACGRIGCFLNGCCYGRPTALGIGVHYPPGSEAALRYPEQALHPVQLYEAAEMLVVWGVFFQLVRHTKRGVAMSCYLALYGVLRFVNELFRGDNPKAFDLFTPAQLIGLVIIPLGIGLAIYFARKHDEPQDADLSN</sequence>
<evidence type="ECO:0000256" key="5">
    <source>
        <dbReference type="ARBA" id="ARBA00022989"/>
    </source>
</evidence>
<keyword evidence="4 7" id="KW-0812">Transmembrane</keyword>
<feature type="transmembrane region" description="Helical" evidence="7">
    <location>
        <begin position="45"/>
        <end position="66"/>
    </location>
</feature>
<feature type="transmembrane region" description="Helical" evidence="7">
    <location>
        <begin position="15"/>
        <end position="33"/>
    </location>
</feature>
<dbReference type="GeneID" id="78296452"/>
<proteinExistence type="inferred from homology"/>
<feature type="transmembrane region" description="Helical" evidence="7">
    <location>
        <begin position="231"/>
        <end position="248"/>
    </location>
</feature>
<dbReference type="HAMAP" id="MF_01147">
    <property type="entry name" value="Lgt"/>
    <property type="match status" value="1"/>
</dbReference>
<dbReference type="RefSeq" id="WP_116885170.1">
    <property type="nucleotide sequence ID" value="NZ_CALXNT010000099.1"/>
</dbReference>
<evidence type="ECO:0000256" key="3">
    <source>
        <dbReference type="ARBA" id="ARBA00022679"/>
    </source>
</evidence>
<comment type="caution">
    <text evidence="8">The sequence shown here is derived from an EMBL/GenBank/DDBJ whole genome shotgun (WGS) entry which is preliminary data.</text>
</comment>
<comment type="subcellular location">
    <subcellularLocation>
        <location evidence="7">Cell membrane</location>
        <topology evidence="7">Multi-pass membrane protein</topology>
    </subcellularLocation>
</comment>
<reference evidence="8 9" key="1">
    <citation type="submission" date="2018-04" db="EMBL/GenBank/DDBJ databases">
        <title>Genomic Encyclopedia of Type Strains, Phase IV (KMG-IV): sequencing the most valuable type-strain genomes for metagenomic binning, comparative biology and taxonomic classification.</title>
        <authorList>
            <person name="Goeker M."/>
        </authorList>
    </citation>
    <scope>NUCLEOTIDE SEQUENCE [LARGE SCALE GENOMIC DNA]</scope>
    <source>
        <strain evidence="8 9">DSM 14823</strain>
    </source>
</reference>
<accession>A0A2U1ANX7</accession>
<evidence type="ECO:0000313" key="9">
    <source>
        <dbReference type="Proteomes" id="UP000245959"/>
    </source>
</evidence>
<comment type="pathway">
    <text evidence="7">Protein modification; lipoprotein biosynthesis (diacylglyceryl transfer).</text>
</comment>
<dbReference type="EMBL" id="QEKH01000028">
    <property type="protein sequence ID" value="PVY38114.1"/>
    <property type="molecule type" value="Genomic_DNA"/>
</dbReference>
<evidence type="ECO:0000256" key="2">
    <source>
        <dbReference type="ARBA" id="ARBA00022475"/>
    </source>
</evidence>
<evidence type="ECO:0000256" key="6">
    <source>
        <dbReference type="ARBA" id="ARBA00023136"/>
    </source>
</evidence>